<keyword evidence="2" id="KW-1185">Reference proteome</keyword>
<name>A0A387BQM5_9MICO</name>
<dbReference type="Proteomes" id="UP000275069">
    <property type="component" value="Chromosome"/>
</dbReference>
<gene>
    <name evidence="1" type="ORF">D7I44_16595</name>
</gene>
<evidence type="ECO:0000313" key="1">
    <source>
        <dbReference type="EMBL" id="AYG04978.1"/>
    </source>
</evidence>
<dbReference type="OrthoDB" id="5007551at2"/>
<dbReference type="EMBL" id="CP032624">
    <property type="protein sequence ID" value="AYG04978.1"/>
    <property type="molecule type" value="Genomic_DNA"/>
</dbReference>
<protein>
    <submittedName>
        <fullName evidence="1">Uncharacterized protein</fullName>
    </submittedName>
</protein>
<dbReference type="KEGG" id="gry:D7I44_16595"/>
<organism evidence="1 2">
    <name type="scientific">Gryllotalpicola protaetiae</name>
    <dbReference type="NCBI Taxonomy" id="2419771"/>
    <lineage>
        <taxon>Bacteria</taxon>
        <taxon>Bacillati</taxon>
        <taxon>Actinomycetota</taxon>
        <taxon>Actinomycetes</taxon>
        <taxon>Micrococcales</taxon>
        <taxon>Microbacteriaceae</taxon>
        <taxon>Gryllotalpicola</taxon>
    </lineage>
</organism>
<reference evidence="1 2" key="1">
    <citation type="submission" date="2018-09" db="EMBL/GenBank/DDBJ databases">
        <title>Genome sequencing of strain 2DFW10M-5.</title>
        <authorList>
            <person name="Heo J."/>
            <person name="Kim S.-J."/>
            <person name="Kwon S.-W."/>
        </authorList>
    </citation>
    <scope>NUCLEOTIDE SEQUENCE [LARGE SCALE GENOMIC DNA]</scope>
    <source>
        <strain evidence="1 2">2DFW10M-5</strain>
    </source>
</reference>
<proteinExistence type="predicted"/>
<evidence type="ECO:0000313" key="2">
    <source>
        <dbReference type="Proteomes" id="UP000275069"/>
    </source>
</evidence>
<accession>A0A387BQM5</accession>
<dbReference type="AlphaFoldDB" id="A0A387BQM5"/>
<sequence length="364" mass="38684">MAWRDAFTRSSRAMHGVIACWFQSVAAHADVSARILGAYRPVMTQTTRSSTSESTESGTALGLSHILTSLLPATVHTDGGPERYMINAVFTRRPSGGEILALNGPEARAWLDRAGYPQVTTRVSDRRLEIANTSLEELQAGLGSVLGRLLAEISASDAARLETLARNLDGAEQYEAKRWEEVRARAGAIQFAESAESAARPTATPLGLTHIVAGLLPATLATDSGPGSYAVAAEFTRPPTRTELAMISGAAARDRLDAAGYAATKLAVRDRLFEIRDTSLDELESGLARVVGMVLAEITEAASAADALMVAEAEKLAAAERERERYVAQAVAAVRFDAVIGQTADGPTEVDAWEDEGGGFDGRR</sequence>